<keyword evidence="2" id="KW-0479">Metal-binding</keyword>
<dbReference type="Proteomes" id="UP001430290">
    <property type="component" value="Unassembled WGS sequence"/>
</dbReference>
<dbReference type="PANTHER" id="PTHR40261:SF1">
    <property type="entry name" value="RIESKE DOMAIN-CONTAINING PROTEIN"/>
    <property type="match status" value="1"/>
</dbReference>
<keyword evidence="4" id="KW-0411">Iron-sulfur</keyword>
<dbReference type="EMBL" id="JAIQDJ010000002">
    <property type="protein sequence ID" value="MBZ4185842.1"/>
    <property type="molecule type" value="Genomic_DNA"/>
</dbReference>
<reference evidence="6" key="1">
    <citation type="submission" date="2021-09" db="EMBL/GenBank/DDBJ databases">
        <authorList>
            <person name="Wu T."/>
            <person name="Guo S.Z."/>
        </authorList>
    </citation>
    <scope>NUCLEOTIDE SEQUENCE</scope>
    <source>
        <strain evidence="6">RSS-23</strain>
    </source>
</reference>
<comment type="caution">
    <text evidence="6">The sequence shown here is derived from an EMBL/GenBank/DDBJ whole genome shotgun (WGS) entry which is preliminary data.</text>
</comment>
<keyword evidence="1" id="KW-0001">2Fe-2S</keyword>
<dbReference type="SUPFAM" id="SSF50022">
    <property type="entry name" value="ISP domain"/>
    <property type="match status" value="1"/>
</dbReference>
<keyword evidence="7" id="KW-1185">Reference proteome</keyword>
<gene>
    <name evidence="6" type="ORF">K7B09_05805</name>
</gene>
<dbReference type="PANTHER" id="PTHR40261">
    <property type="match status" value="1"/>
</dbReference>
<evidence type="ECO:0000259" key="5">
    <source>
        <dbReference type="PROSITE" id="PS51296"/>
    </source>
</evidence>
<evidence type="ECO:0000256" key="1">
    <source>
        <dbReference type="ARBA" id="ARBA00022714"/>
    </source>
</evidence>
<evidence type="ECO:0000313" key="6">
    <source>
        <dbReference type="EMBL" id="MBZ4185842.1"/>
    </source>
</evidence>
<dbReference type="Gene3D" id="2.102.10.10">
    <property type="entry name" value="Rieske [2Fe-2S] iron-sulphur domain"/>
    <property type="match status" value="1"/>
</dbReference>
<feature type="domain" description="Rieske" evidence="5">
    <location>
        <begin position="24"/>
        <end position="130"/>
    </location>
</feature>
<sequence>MEASIDRTGGAGVSSSLNEGSAGTVLANLQDLAPDSVHAREVWIDGELEALILYRDAAGDVQGWLNICPHAGRRLDWSPGQFLRSKQGELVCAVHGATFALPQGACVAGPCRGESLRKVALLCENGEIRLVAAA</sequence>
<dbReference type="InterPro" id="IPR017941">
    <property type="entry name" value="Rieske_2Fe-2S"/>
</dbReference>
<dbReference type="Pfam" id="PF00355">
    <property type="entry name" value="Rieske"/>
    <property type="match status" value="1"/>
</dbReference>
<protein>
    <submittedName>
        <fullName evidence="6">Rieske (2Fe-2S) protein</fullName>
    </submittedName>
</protein>
<accession>A0ABS7TDB8</accession>
<evidence type="ECO:0000256" key="2">
    <source>
        <dbReference type="ARBA" id="ARBA00022723"/>
    </source>
</evidence>
<organism evidence="6 7">
    <name type="scientific">Thermomonas beijingensis</name>
    <dbReference type="NCBI Taxonomy" id="2872701"/>
    <lineage>
        <taxon>Bacteria</taxon>
        <taxon>Pseudomonadati</taxon>
        <taxon>Pseudomonadota</taxon>
        <taxon>Gammaproteobacteria</taxon>
        <taxon>Lysobacterales</taxon>
        <taxon>Lysobacteraceae</taxon>
        <taxon>Thermomonas</taxon>
    </lineage>
</organism>
<evidence type="ECO:0000256" key="4">
    <source>
        <dbReference type="ARBA" id="ARBA00023014"/>
    </source>
</evidence>
<proteinExistence type="predicted"/>
<keyword evidence="3" id="KW-0408">Iron</keyword>
<dbReference type="CDD" id="cd03467">
    <property type="entry name" value="Rieske"/>
    <property type="match status" value="1"/>
</dbReference>
<evidence type="ECO:0000256" key="3">
    <source>
        <dbReference type="ARBA" id="ARBA00023004"/>
    </source>
</evidence>
<dbReference type="InterPro" id="IPR036922">
    <property type="entry name" value="Rieske_2Fe-2S_sf"/>
</dbReference>
<name>A0ABS7TDB8_9GAMM</name>
<evidence type="ECO:0000313" key="7">
    <source>
        <dbReference type="Proteomes" id="UP001430290"/>
    </source>
</evidence>
<dbReference type="PROSITE" id="PS51296">
    <property type="entry name" value="RIESKE"/>
    <property type="match status" value="1"/>
</dbReference>